<dbReference type="Proteomes" id="UP000183898">
    <property type="component" value="Unassembled WGS sequence"/>
</dbReference>
<protein>
    <submittedName>
        <fullName evidence="1">Uncharacterized protein</fullName>
    </submittedName>
</protein>
<name>A0A1H8MUQ1_9PROT</name>
<evidence type="ECO:0000313" key="2">
    <source>
        <dbReference type="Proteomes" id="UP000183898"/>
    </source>
</evidence>
<sequence length="41" mass="4676">MRKAFVDATLSPPLSVFFDFSNDFYPGYRSRLYALLMAGNP</sequence>
<reference evidence="1 2" key="1">
    <citation type="submission" date="2016-10" db="EMBL/GenBank/DDBJ databases">
        <authorList>
            <person name="de Groot N.N."/>
        </authorList>
    </citation>
    <scope>NUCLEOTIDE SEQUENCE [LARGE SCALE GENOMIC DNA]</scope>
    <source>
        <strain evidence="1 2">Nl18</strain>
    </source>
</reference>
<proteinExistence type="predicted"/>
<dbReference type="AlphaFoldDB" id="A0A1H8MUQ1"/>
<dbReference type="RefSeq" id="WP_302848433.1">
    <property type="nucleotide sequence ID" value="NZ_FOCT01000014.1"/>
</dbReference>
<accession>A0A1H8MUQ1</accession>
<organism evidence="1 2">
    <name type="scientific">Nitrosospira multiformis</name>
    <dbReference type="NCBI Taxonomy" id="1231"/>
    <lineage>
        <taxon>Bacteria</taxon>
        <taxon>Pseudomonadati</taxon>
        <taxon>Pseudomonadota</taxon>
        <taxon>Betaproteobacteria</taxon>
        <taxon>Nitrosomonadales</taxon>
        <taxon>Nitrosomonadaceae</taxon>
        <taxon>Nitrosospira</taxon>
    </lineage>
</organism>
<dbReference type="EMBL" id="FOCT01000014">
    <property type="protein sequence ID" value="SEO20936.1"/>
    <property type="molecule type" value="Genomic_DNA"/>
</dbReference>
<gene>
    <name evidence="1" type="ORF">SAMN05216404_1144</name>
</gene>
<evidence type="ECO:0000313" key="1">
    <source>
        <dbReference type="EMBL" id="SEO20936.1"/>
    </source>
</evidence>